<proteinExistence type="predicted"/>
<evidence type="ECO:0000313" key="2">
    <source>
        <dbReference type="Proteomes" id="UP000239863"/>
    </source>
</evidence>
<dbReference type="AlphaFoldDB" id="A0A2S6FVW5"/>
<accession>A0A2S6FVW5</accession>
<dbReference type="STRING" id="37659.GCA_000703125_01394"/>
<dbReference type="RefSeq" id="WP_104410455.1">
    <property type="nucleotide sequence ID" value="NZ_PTIS01000016.1"/>
</dbReference>
<dbReference type="Proteomes" id="UP000239863">
    <property type="component" value="Unassembled WGS sequence"/>
</dbReference>
<sequence>MKLNMGSEYKEGKWLIIIIKHIKCSIKHRINKDLNIINYHNNERYIGKFKKNGYKKDKSYNEVTMFTKSS</sequence>
<reference evidence="1 2" key="1">
    <citation type="submission" date="2018-02" db="EMBL/GenBank/DDBJ databases">
        <title>Genomic Encyclopedia of Archaeal and Bacterial Type Strains, Phase II (KMG-II): from individual species to whole genera.</title>
        <authorList>
            <person name="Goeker M."/>
        </authorList>
    </citation>
    <scope>NUCLEOTIDE SEQUENCE [LARGE SCALE GENOMIC DNA]</scope>
    <source>
        <strain evidence="1 2">DSM 15099</strain>
    </source>
</reference>
<organism evidence="1 2">
    <name type="scientific">Clostridium algidicarnis DSM 15099</name>
    <dbReference type="NCBI Taxonomy" id="1121295"/>
    <lineage>
        <taxon>Bacteria</taxon>
        <taxon>Bacillati</taxon>
        <taxon>Bacillota</taxon>
        <taxon>Clostridia</taxon>
        <taxon>Eubacteriales</taxon>
        <taxon>Clostridiaceae</taxon>
        <taxon>Clostridium</taxon>
    </lineage>
</organism>
<evidence type="ECO:0000313" key="1">
    <source>
        <dbReference type="EMBL" id="PPK46393.1"/>
    </source>
</evidence>
<name>A0A2S6FVW5_9CLOT</name>
<protein>
    <submittedName>
        <fullName evidence="1">Uncharacterized protein</fullName>
    </submittedName>
</protein>
<gene>
    <name evidence="1" type="ORF">BD821_11639</name>
</gene>
<comment type="caution">
    <text evidence="1">The sequence shown here is derived from an EMBL/GenBank/DDBJ whole genome shotgun (WGS) entry which is preliminary data.</text>
</comment>
<dbReference type="EMBL" id="PTIS01000016">
    <property type="protein sequence ID" value="PPK46393.1"/>
    <property type="molecule type" value="Genomic_DNA"/>
</dbReference>